<dbReference type="Proteomes" id="UP000694257">
    <property type="component" value="Chromosome"/>
</dbReference>
<gene>
    <name evidence="2" type="ORF">KV110_06075</name>
</gene>
<protein>
    <submittedName>
        <fullName evidence="2">Uncharacterized protein</fullName>
    </submittedName>
</protein>
<feature type="region of interest" description="Disordered" evidence="1">
    <location>
        <begin position="263"/>
        <end position="290"/>
    </location>
</feature>
<evidence type="ECO:0000256" key="1">
    <source>
        <dbReference type="SAM" id="MobiDB-lite"/>
    </source>
</evidence>
<dbReference type="EMBL" id="CP078145">
    <property type="protein sequence ID" value="QXN92698.1"/>
    <property type="molecule type" value="Genomic_DNA"/>
</dbReference>
<proteinExistence type="predicted"/>
<keyword evidence="3" id="KW-1185">Reference proteome</keyword>
<organism evidence="2 3">
    <name type="scientific">Nocardia iowensis</name>
    <dbReference type="NCBI Taxonomy" id="204891"/>
    <lineage>
        <taxon>Bacteria</taxon>
        <taxon>Bacillati</taxon>
        <taxon>Actinomycetota</taxon>
        <taxon>Actinomycetes</taxon>
        <taxon>Mycobacteriales</taxon>
        <taxon>Nocardiaceae</taxon>
        <taxon>Nocardia</taxon>
    </lineage>
</organism>
<name>A0ABX8RSW6_NOCIO</name>
<sequence length="350" mass="37352">MLGRRFDLRGNMVLYAKSLRPQRRTAPLTPSRLFTALFAVAVLTGIGAQPAVADPVSDAVPPGMEASFVVFDRVTGDSRVQFDAHKQYRSASVVKLLIALDYLESHDPQNLPADDVPRLQAMLRSSDDDAASYLWVLGGWDKIVERMVAKLGLTDTAPPASRGMWGYTAISAADVVTVYRYILDTASPSVRQFMVSNLRASTKCAQDGFDQSFGIPRAVDRPWAVKQGWSGFGAAPDPGKECIPGNPKPRIPREMIDAAAAGPITLGPDGIRENPSSRQGTPSPDGPPIDLTKRAMHTTGSVGADDNRIIVVLTLEPTGTPWDVSAQRITLLTKAVDLANSGAASGSGTG</sequence>
<reference evidence="2 3" key="1">
    <citation type="submission" date="2021-07" db="EMBL/GenBank/DDBJ databases">
        <title>Whole Genome Sequence of Nocardia Iowensis.</title>
        <authorList>
            <person name="Lamm A."/>
            <person name="Collins-Fairclough A.M."/>
            <person name="Bunk B."/>
            <person name="Sproer C."/>
        </authorList>
    </citation>
    <scope>NUCLEOTIDE SEQUENCE [LARGE SCALE GENOMIC DNA]</scope>
    <source>
        <strain evidence="2 3">NRRL 5646</strain>
    </source>
</reference>
<dbReference type="RefSeq" id="WP_218474172.1">
    <property type="nucleotide sequence ID" value="NZ_BAABJN010000005.1"/>
</dbReference>
<evidence type="ECO:0000313" key="3">
    <source>
        <dbReference type="Proteomes" id="UP000694257"/>
    </source>
</evidence>
<accession>A0ABX8RSW6</accession>
<evidence type="ECO:0000313" key="2">
    <source>
        <dbReference type="EMBL" id="QXN92698.1"/>
    </source>
</evidence>